<evidence type="ECO:0000259" key="2">
    <source>
        <dbReference type="Pfam" id="PF02698"/>
    </source>
</evidence>
<evidence type="ECO:0000313" key="4">
    <source>
        <dbReference type="Proteomes" id="UP000524404"/>
    </source>
</evidence>
<protein>
    <submittedName>
        <fullName evidence="3">Uncharacterized SAM-binding protein YcdF (DUF218 family)</fullName>
    </submittedName>
</protein>
<dbReference type="InterPro" id="IPR003848">
    <property type="entry name" value="DUF218"/>
</dbReference>
<dbReference type="PANTHER" id="PTHR30336:SF4">
    <property type="entry name" value="ENVELOPE BIOGENESIS FACTOR ELYC"/>
    <property type="match status" value="1"/>
</dbReference>
<keyword evidence="1" id="KW-0472">Membrane</keyword>
<dbReference type="CDD" id="cd06259">
    <property type="entry name" value="YdcF-like"/>
    <property type="match status" value="1"/>
</dbReference>
<evidence type="ECO:0000256" key="1">
    <source>
        <dbReference type="SAM" id="Phobius"/>
    </source>
</evidence>
<organism evidence="3 4">
    <name type="scientific">Arcicella rosea</name>
    <dbReference type="NCBI Taxonomy" id="502909"/>
    <lineage>
        <taxon>Bacteria</taxon>
        <taxon>Pseudomonadati</taxon>
        <taxon>Bacteroidota</taxon>
        <taxon>Cytophagia</taxon>
        <taxon>Cytophagales</taxon>
        <taxon>Flectobacillaceae</taxon>
        <taxon>Arcicella</taxon>
    </lineage>
</organism>
<sequence>MFYFLSKVLFYVLMPLSITLLVLVWAMLTKNIKRKNKLLKIGVIMVVLFGNDFIVNEGFLLWEIPPTSPESITEIYDVGIILTGGMISNKEGTPQEIFVDKTADRFIQPLRLYKQGKIKKILITGGNTDLTVIRNDVSDENLKTAQLLEELGVKKSDLILETKARNTRENAIYTAEILQKNPQLGKKYLLFTSAFHQRRSIGCFEKAGLSVTPFSTAFKSKARTFTFNSLIIPSEAGYYEGYHLIHEVIGYCVYKVLGYC</sequence>
<dbReference type="Pfam" id="PF02698">
    <property type="entry name" value="DUF218"/>
    <property type="match status" value="1"/>
</dbReference>
<reference evidence="3 4" key="1">
    <citation type="submission" date="2020-08" db="EMBL/GenBank/DDBJ databases">
        <title>Functional genomics of gut bacteria from endangered species of beetles.</title>
        <authorList>
            <person name="Carlos-Shanley C."/>
        </authorList>
    </citation>
    <scope>NUCLEOTIDE SEQUENCE [LARGE SCALE GENOMIC DNA]</scope>
    <source>
        <strain evidence="3 4">S00070</strain>
    </source>
</reference>
<keyword evidence="4" id="KW-1185">Reference proteome</keyword>
<dbReference type="GO" id="GO:0000270">
    <property type="term" value="P:peptidoglycan metabolic process"/>
    <property type="evidence" value="ECO:0007669"/>
    <property type="project" value="TreeGrafter"/>
</dbReference>
<dbReference type="GO" id="GO:0043164">
    <property type="term" value="P:Gram-negative-bacterium-type cell wall biogenesis"/>
    <property type="evidence" value="ECO:0007669"/>
    <property type="project" value="TreeGrafter"/>
</dbReference>
<dbReference type="Proteomes" id="UP000524404">
    <property type="component" value="Unassembled WGS sequence"/>
</dbReference>
<feature type="transmembrane region" description="Helical" evidence="1">
    <location>
        <begin position="38"/>
        <end position="62"/>
    </location>
</feature>
<feature type="transmembrane region" description="Helical" evidence="1">
    <location>
        <begin position="6"/>
        <end position="26"/>
    </location>
</feature>
<dbReference type="EMBL" id="JACHKT010000034">
    <property type="protein sequence ID" value="MBB6005059.1"/>
    <property type="molecule type" value="Genomic_DNA"/>
</dbReference>
<dbReference type="InterPro" id="IPR014729">
    <property type="entry name" value="Rossmann-like_a/b/a_fold"/>
</dbReference>
<gene>
    <name evidence="3" type="ORF">HNP25_003730</name>
</gene>
<accession>A0A841EUJ9</accession>
<keyword evidence="1" id="KW-0812">Transmembrane</keyword>
<proteinExistence type="predicted"/>
<name>A0A841EUJ9_9BACT</name>
<feature type="domain" description="DUF218" evidence="2">
    <location>
        <begin position="80"/>
        <end position="250"/>
    </location>
</feature>
<dbReference type="RefSeq" id="WP_184136532.1">
    <property type="nucleotide sequence ID" value="NZ_JACHKT010000034.1"/>
</dbReference>
<dbReference type="GO" id="GO:0005886">
    <property type="term" value="C:plasma membrane"/>
    <property type="evidence" value="ECO:0007669"/>
    <property type="project" value="TreeGrafter"/>
</dbReference>
<dbReference type="InterPro" id="IPR051599">
    <property type="entry name" value="Cell_Envelope_Assoc"/>
</dbReference>
<dbReference type="PANTHER" id="PTHR30336">
    <property type="entry name" value="INNER MEMBRANE PROTEIN, PROBABLE PERMEASE"/>
    <property type="match status" value="1"/>
</dbReference>
<evidence type="ECO:0000313" key="3">
    <source>
        <dbReference type="EMBL" id="MBB6005059.1"/>
    </source>
</evidence>
<dbReference type="Gene3D" id="3.40.50.620">
    <property type="entry name" value="HUPs"/>
    <property type="match status" value="1"/>
</dbReference>
<keyword evidence="1" id="KW-1133">Transmembrane helix</keyword>
<comment type="caution">
    <text evidence="3">The sequence shown here is derived from an EMBL/GenBank/DDBJ whole genome shotgun (WGS) entry which is preliminary data.</text>
</comment>
<dbReference type="AlphaFoldDB" id="A0A841EUJ9"/>